<evidence type="ECO:0000256" key="2">
    <source>
        <dbReference type="SAM" id="Phobius"/>
    </source>
</evidence>
<dbReference type="OMA" id="TFSKQQY"/>
<dbReference type="Proteomes" id="UP000002630">
    <property type="component" value="Linkage Group LG17"/>
</dbReference>
<gene>
    <name evidence="3" type="ORF">Esi_0206_0054</name>
</gene>
<proteinExistence type="predicted"/>
<keyword evidence="2" id="KW-0812">Transmembrane</keyword>
<keyword evidence="2" id="KW-1133">Transmembrane helix</keyword>
<keyword evidence="4" id="KW-1185">Reference proteome</keyword>
<dbReference type="InterPro" id="IPR026721">
    <property type="entry name" value="TMEM18"/>
</dbReference>
<evidence type="ECO:0000256" key="1">
    <source>
        <dbReference type="SAM" id="MobiDB-lite"/>
    </source>
</evidence>
<dbReference type="AlphaFoldDB" id="D8LI97"/>
<dbReference type="Pfam" id="PF14770">
    <property type="entry name" value="TMEM18"/>
    <property type="match status" value="1"/>
</dbReference>
<keyword evidence="2" id="KW-0472">Membrane</keyword>
<feature type="transmembrane region" description="Helical" evidence="2">
    <location>
        <begin position="98"/>
        <end position="118"/>
    </location>
</feature>
<dbReference type="OrthoDB" id="411535at2759"/>
<reference evidence="3 4" key="1">
    <citation type="journal article" date="2010" name="Nature">
        <title>The Ectocarpus genome and the independent evolution of multicellularity in brown algae.</title>
        <authorList>
            <person name="Cock J.M."/>
            <person name="Sterck L."/>
            <person name="Rouze P."/>
            <person name="Scornet D."/>
            <person name="Allen A.E."/>
            <person name="Amoutzias G."/>
            <person name="Anthouard V."/>
            <person name="Artiguenave F."/>
            <person name="Aury J.M."/>
            <person name="Badger J.H."/>
            <person name="Beszteri B."/>
            <person name="Billiau K."/>
            <person name="Bonnet E."/>
            <person name="Bothwell J.H."/>
            <person name="Bowler C."/>
            <person name="Boyen C."/>
            <person name="Brownlee C."/>
            <person name="Carrano C.J."/>
            <person name="Charrier B."/>
            <person name="Cho G.Y."/>
            <person name="Coelho S.M."/>
            <person name="Collen J."/>
            <person name="Corre E."/>
            <person name="Da Silva C."/>
            <person name="Delage L."/>
            <person name="Delaroque N."/>
            <person name="Dittami S.M."/>
            <person name="Doulbeau S."/>
            <person name="Elias M."/>
            <person name="Farnham G."/>
            <person name="Gachon C.M."/>
            <person name="Gschloessl B."/>
            <person name="Heesch S."/>
            <person name="Jabbari K."/>
            <person name="Jubin C."/>
            <person name="Kawai H."/>
            <person name="Kimura K."/>
            <person name="Kloareg B."/>
            <person name="Kupper F.C."/>
            <person name="Lang D."/>
            <person name="Le Bail A."/>
            <person name="Leblanc C."/>
            <person name="Lerouge P."/>
            <person name="Lohr M."/>
            <person name="Lopez P.J."/>
            <person name="Martens C."/>
            <person name="Maumus F."/>
            <person name="Michel G."/>
            <person name="Miranda-Saavedra D."/>
            <person name="Morales J."/>
            <person name="Moreau H."/>
            <person name="Motomura T."/>
            <person name="Nagasato C."/>
            <person name="Napoli C.A."/>
            <person name="Nelson D.R."/>
            <person name="Nyvall-Collen P."/>
            <person name="Peters A.F."/>
            <person name="Pommier C."/>
            <person name="Potin P."/>
            <person name="Poulain J."/>
            <person name="Quesneville H."/>
            <person name="Read B."/>
            <person name="Rensing S.A."/>
            <person name="Ritter A."/>
            <person name="Rousvoal S."/>
            <person name="Samanta M."/>
            <person name="Samson G."/>
            <person name="Schroeder D.C."/>
            <person name="Segurens B."/>
            <person name="Strittmatter M."/>
            <person name="Tonon T."/>
            <person name="Tregear J.W."/>
            <person name="Valentin K."/>
            <person name="von Dassow P."/>
            <person name="Yamagishi T."/>
            <person name="Van de Peer Y."/>
            <person name="Wincker P."/>
        </authorList>
    </citation>
    <scope>NUCLEOTIDE SEQUENCE [LARGE SCALE GENOMIC DNA]</scope>
    <source>
        <strain evidence="4">Ec32 / CCAP1310/4</strain>
    </source>
</reference>
<feature type="region of interest" description="Disordered" evidence="1">
    <location>
        <begin position="181"/>
        <end position="203"/>
    </location>
</feature>
<dbReference type="InParanoid" id="D8LI97"/>
<accession>D8LI97</accession>
<feature type="transmembrane region" description="Helical" evidence="2">
    <location>
        <begin position="74"/>
        <end position="91"/>
    </location>
</feature>
<dbReference type="EMBL" id="FN649742">
    <property type="protein sequence ID" value="CBN75919.1"/>
    <property type="molecule type" value="Genomic_DNA"/>
</dbReference>
<name>D8LI97_ECTSI</name>
<protein>
    <submittedName>
        <fullName evidence="3">Uncharacterized protein</fullName>
    </submittedName>
</protein>
<sequence>MATVAEKVDQAIAEGLGEEALAEKFEQHGDAFTGFLGDVQANLLSQLNAHSVGPEGFVENFQAFRSAVDWSEPWIQGILVFHLLLWVFFIVTRRSFGAQVGLFAVVLTGTRLSEFINTCLRDRWQNFSRQNYFDEHGIFMGVMWAGPLLILGFTMLVSLLCQTASLLVTVKTKQFKREIAAKKDGGKSKAKRGAKDKKASKQA</sequence>
<organism evidence="3 4">
    <name type="scientific">Ectocarpus siliculosus</name>
    <name type="common">Brown alga</name>
    <name type="synonym">Conferva siliculosa</name>
    <dbReference type="NCBI Taxonomy" id="2880"/>
    <lineage>
        <taxon>Eukaryota</taxon>
        <taxon>Sar</taxon>
        <taxon>Stramenopiles</taxon>
        <taxon>Ochrophyta</taxon>
        <taxon>PX clade</taxon>
        <taxon>Phaeophyceae</taxon>
        <taxon>Ectocarpales</taxon>
        <taxon>Ectocarpaceae</taxon>
        <taxon>Ectocarpus</taxon>
    </lineage>
</organism>
<dbReference type="eggNOG" id="ENOG502RZ4T">
    <property type="taxonomic scope" value="Eukaryota"/>
</dbReference>
<dbReference type="EMBL" id="FN648383">
    <property type="protein sequence ID" value="CBN75919.1"/>
    <property type="molecule type" value="Genomic_DNA"/>
</dbReference>
<feature type="transmembrane region" description="Helical" evidence="2">
    <location>
        <begin position="138"/>
        <end position="168"/>
    </location>
</feature>
<evidence type="ECO:0000313" key="4">
    <source>
        <dbReference type="Proteomes" id="UP000002630"/>
    </source>
</evidence>
<evidence type="ECO:0000313" key="3">
    <source>
        <dbReference type="EMBL" id="CBN75919.1"/>
    </source>
</evidence>